<evidence type="ECO:0000313" key="3">
    <source>
        <dbReference type="EMBL" id="KAG2222882.1"/>
    </source>
</evidence>
<evidence type="ECO:0000256" key="1">
    <source>
        <dbReference type="SAM" id="Phobius"/>
    </source>
</evidence>
<proteinExistence type="predicted"/>
<accession>A0A8H7S710</accession>
<name>A0A8H7S710_9FUNG</name>
<evidence type="ECO:0000256" key="2">
    <source>
        <dbReference type="SAM" id="SignalP"/>
    </source>
</evidence>
<feature type="transmembrane region" description="Helical" evidence="1">
    <location>
        <begin position="180"/>
        <end position="199"/>
    </location>
</feature>
<feature type="chain" id="PRO_5034996600" evidence="2">
    <location>
        <begin position="27"/>
        <end position="200"/>
    </location>
</feature>
<keyword evidence="1" id="KW-1133">Transmembrane helix</keyword>
<protein>
    <submittedName>
        <fullName evidence="3">Uncharacterized protein</fullName>
    </submittedName>
</protein>
<organism evidence="3 4">
    <name type="scientific">Circinella minor</name>
    <dbReference type="NCBI Taxonomy" id="1195481"/>
    <lineage>
        <taxon>Eukaryota</taxon>
        <taxon>Fungi</taxon>
        <taxon>Fungi incertae sedis</taxon>
        <taxon>Mucoromycota</taxon>
        <taxon>Mucoromycotina</taxon>
        <taxon>Mucoromycetes</taxon>
        <taxon>Mucorales</taxon>
        <taxon>Lichtheimiaceae</taxon>
        <taxon>Circinella</taxon>
    </lineage>
</organism>
<evidence type="ECO:0000313" key="4">
    <source>
        <dbReference type="Proteomes" id="UP000646827"/>
    </source>
</evidence>
<gene>
    <name evidence="3" type="ORF">INT45_000497</name>
</gene>
<dbReference type="OrthoDB" id="2241715at2759"/>
<reference evidence="3 4" key="1">
    <citation type="submission" date="2020-12" db="EMBL/GenBank/DDBJ databases">
        <title>Metabolic potential, ecology and presence of endohyphal bacteria is reflected in genomic diversity of Mucoromycotina.</title>
        <authorList>
            <person name="Muszewska A."/>
            <person name="Okrasinska A."/>
            <person name="Steczkiewicz K."/>
            <person name="Drgas O."/>
            <person name="Orlowska M."/>
            <person name="Perlinska-Lenart U."/>
            <person name="Aleksandrzak-Piekarczyk T."/>
            <person name="Szatraj K."/>
            <person name="Zielenkiewicz U."/>
            <person name="Pilsyk S."/>
            <person name="Malc E."/>
            <person name="Mieczkowski P."/>
            <person name="Kruszewska J.S."/>
            <person name="Biernat P."/>
            <person name="Pawlowska J."/>
        </authorList>
    </citation>
    <scope>NUCLEOTIDE SEQUENCE [LARGE SCALE GENOMIC DNA]</scope>
    <source>
        <strain evidence="3 4">CBS 142.35</strain>
    </source>
</reference>
<dbReference type="EMBL" id="JAEPRB010000073">
    <property type="protein sequence ID" value="KAG2222882.1"/>
    <property type="molecule type" value="Genomic_DNA"/>
</dbReference>
<dbReference type="Proteomes" id="UP000646827">
    <property type="component" value="Unassembled WGS sequence"/>
</dbReference>
<keyword evidence="4" id="KW-1185">Reference proteome</keyword>
<comment type="caution">
    <text evidence="3">The sequence shown here is derived from an EMBL/GenBank/DDBJ whole genome shotgun (WGS) entry which is preliminary data.</text>
</comment>
<keyword evidence="1" id="KW-0472">Membrane</keyword>
<keyword evidence="2" id="KW-0732">Signal</keyword>
<dbReference type="AlphaFoldDB" id="A0A8H7S710"/>
<keyword evidence="1" id="KW-0812">Transmembrane</keyword>
<sequence>MTNISIVAILLATVAFSVKSTAGCSAQPTPEGGYIDVAKVGTEVPAQPGKHSLKLPANIATNNNYVIILGNSTDPKCISGSFFIEPGSDTTPIVPEEPVAAPGNEQKPLPPFPSNSLVVPSNVGTPASSVEINPIATESSETIPMETSYNNEVSHTVGHGAVKTDTPKASAAISRDSVNLFYVVKLFMFMIVVVDIMSYL</sequence>
<feature type="signal peptide" evidence="2">
    <location>
        <begin position="1"/>
        <end position="26"/>
    </location>
</feature>